<proteinExistence type="predicted"/>
<name>A0AC34QFD8_9BILA</name>
<protein>
    <submittedName>
        <fullName evidence="2">Uncharacterized protein</fullName>
    </submittedName>
</protein>
<dbReference type="Proteomes" id="UP000887576">
    <property type="component" value="Unplaced"/>
</dbReference>
<evidence type="ECO:0000313" key="2">
    <source>
        <dbReference type="WBParaSite" id="JU765_v2.g15745.t1"/>
    </source>
</evidence>
<dbReference type="WBParaSite" id="JU765_v2.g15745.t1">
    <property type="protein sequence ID" value="JU765_v2.g15745.t1"/>
    <property type="gene ID" value="JU765_v2.g15745"/>
</dbReference>
<accession>A0AC34QFD8</accession>
<sequence>MTTEAEGIGKVCFKDLPELEHAIIFKGEPGKKYKGFWSYEELLKAPTTEDFSKLDKMEKKVRFDDPAAIMYTSVSFHW</sequence>
<organism evidence="1 2">
    <name type="scientific">Panagrolaimus sp. JU765</name>
    <dbReference type="NCBI Taxonomy" id="591449"/>
    <lineage>
        <taxon>Eukaryota</taxon>
        <taxon>Metazoa</taxon>
        <taxon>Ecdysozoa</taxon>
        <taxon>Nematoda</taxon>
        <taxon>Chromadorea</taxon>
        <taxon>Rhabditida</taxon>
        <taxon>Tylenchina</taxon>
        <taxon>Panagrolaimomorpha</taxon>
        <taxon>Panagrolaimoidea</taxon>
        <taxon>Panagrolaimidae</taxon>
        <taxon>Panagrolaimus</taxon>
    </lineage>
</organism>
<evidence type="ECO:0000313" key="1">
    <source>
        <dbReference type="Proteomes" id="UP000887576"/>
    </source>
</evidence>
<reference evidence="2" key="1">
    <citation type="submission" date="2022-11" db="UniProtKB">
        <authorList>
            <consortium name="WormBaseParasite"/>
        </authorList>
    </citation>
    <scope>IDENTIFICATION</scope>
</reference>